<keyword evidence="1" id="KW-0812">Transmembrane</keyword>
<keyword evidence="1" id="KW-1133">Transmembrane helix</keyword>
<evidence type="ECO:0000313" key="3">
    <source>
        <dbReference type="Proteomes" id="UP000253061"/>
    </source>
</evidence>
<feature type="transmembrane region" description="Helical" evidence="1">
    <location>
        <begin position="60"/>
        <end position="83"/>
    </location>
</feature>
<evidence type="ECO:0000313" key="2">
    <source>
        <dbReference type="EMBL" id="RCK21566.1"/>
    </source>
</evidence>
<feature type="transmembrane region" description="Helical" evidence="1">
    <location>
        <begin position="128"/>
        <end position="146"/>
    </location>
</feature>
<proteinExistence type="predicted"/>
<dbReference type="Proteomes" id="UP000253061">
    <property type="component" value="Unassembled WGS sequence"/>
</dbReference>
<organism evidence="2 3">
    <name type="scientific">Thalassospira profundimaris</name>
    <dbReference type="NCBI Taxonomy" id="502049"/>
    <lineage>
        <taxon>Bacteria</taxon>
        <taxon>Pseudomonadati</taxon>
        <taxon>Pseudomonadota</taxon>
        <taxon>Alphaproteobacteria</taxon>
        <taxon>Rhodospirillales</taxon>
        <taxon>Thalassospiraceae</taxon>
        <taxon>Thalassospira</taxon>
    </lineage>
</organism>
<protein>
    <submittedName>
        <fullName evidence="2">Membrane protein</fullName>
    </submittedName>
</protein>
<feature type="transmembrane region" description="Helical" evidence="1">
    <location>
        <begin position="177"/>
        <end position="195"/>
    </location>
</feature>
<dbReference type="InterPro" id="IPR010331">
    <property type="entry name" value="ExoD"/>
</dbReference>
<dbReference type="PIRSF" id="PIRSF033239">
    <property type="entry name" value="ExoD"/>
    <property type="match status" value="1"/>
</dbReference>
<dbReference type="PANTHER" id="PTHR41795:SF1">
    <property type="entry name" value="EXOPOLYSACCHARIDE SYNTHESIS PROTEIN"/>
    <property type="match status" value="1"/>
</dbReference>
<dbReference type="PANTHER" id="PTHR41795">
    <property type="entry name" value="EXOPOLYSACCHARIDE SYNTHESIS PROTEIN"/>
    <property type="match status" value="1"/>
</dbReference>
<name>A0A367V8L6_9PROT</name>
<keyword evidence="1" id="KW-0472">Membrane</keyword>
<gene>
    <name evidence="2" type="ORF">TH6_13305</name>
</gene>
<dbReference type="Pfam" id="PF06055">
    <property type="entry name" value="ExoD"/>
    <property type="match status" value="1"/>
</dbReference>
<accession>A0A367V8L6</accession>
<evidence type="ECO:0000256" key="1">
    <source>
        <dbReference type="SAM" id="Phobius"/>
    </source>
</evidence>
<dbReference type="AlphaFoldDB" id="A0A367V8L6"/>
<comment type="caution">
    <text evidence="2">The sequence shown here is derived from an EMBL/GenBank/DDBJ whole genome shotgun (WGS) entry which is preliminary data.</text>
</comment>
<feature type="transmembrane region" description="Helical" evidence="1">
    <location>
        <begin position="152"/>
        <end position="170"/>
    </location>
</feature>
<reference evidence="2 3" key="1">
    <citation type="submission" date="2014-07" db="EMBL/GenBank/DDBJ databases">
        <title>Draft genome sequence of Thalassospira profundimaris R8-17.</title>
        <authorList>
            <person name="Lai Q."/>
            <person name="Shao Z."/>
        </authorList>
    </citation>
    <scope>NUCLEOTIDE SEQUENCE [LARGE SCALE GENOMIC DNA]</scope>
    <source>
        <strain evidence="2 3">R8-17</strain>
    </source>
</reference>
<sequence length="197" mass="20765">MADHQNSSVQEIVARIGKRAAGDQCISVGDIVAELGQRSQGPFLLVPGLIGMSPISGIPLVPALLALLIAVFSLQIIIGRSYLWLPDVLAKRTLDGDKVCAGLDRIDPVAARMDRWFGGRFERLSSGIAVRVAALMCLLLSLFVPVFELVPFAGVAPMTAIAAFGLAILVSDGLLMLAALGLTAGTVIFLFQIIAQV</sequence>
<dbReference type="RefSeq" id="WP_062955726.1">
    <property type="nucleotide sequence ID" value="NZ_JPWB01000005.1"/>
</dbReference>
<dbReference type="EMBL" id="JPWB01000005">
    <property type="protein sequence ID" value="RCK21566.1"/>
    <property type="molecule type" value="Genomic_DNA"/>
</dbReference>